<dbReference type="Pfam" id="PF01928">
    <property type="entry name" value="CYTH"/>
    <property type="match status" value="1"/>
</dbReference>
<dbReference type="CDD" id="cd07762">
    <property type="entry name" value="CYTH-like_Pase_1"/>
    <property type="match status" value="1"/>
</dbReference>
<dbReference type="EMBL" id="VTES01000004">
    <property type="protein sequence ID" value="TYS62809.1"/>
    <property type="molecule type" value="Genomic_DNA"/>
</dbReference>
<evidence type="ECO:0000259" key="1">
    <source>
        <dbReference type="PROSITE" id="PS51707"/>
    </source>
</evidence>
<dbReference type="InterPro" id="IPR033469">
    <property type="entry name" value="CYTH-like_dom_sf"/>
</dbReference>
<evidence type="ECO:0000313" key="3">
    <source>
        <dbReference type="Proteomes" id="UP000323732"/>
    </source>
</evidence>
<dbReference type="Proteomes" id="UP000323732">
    <property type="component" value="Unassembled WGS sequence"/>
</dbReference>
<dbReference type="RefSeq" id="WP_148950151.1">
    <property type="nucleotide sequence ID" value="NZ_CP160000.1"/>
</dbReference>
<feature type="domain" description="CYTH" evidence="1">
    <location>
        <begin position="6"/>
        <end position="194"/>
    </location>
</feature>
<gene>
    <name evidence="2" type="ORF">FZD47_14125</name>
</gene>
<dbReference type="InterPro" id="IPR009195">
    <property type="entry name" value="Uncharacterised_YjbK"/>
</dbReference>
<dbReference type="Gene3D" id="2.40.320.10">
    <property type="entry name" value="Hypothetical Protein Pfu-838710-001"/>
    <property type="match status" value="1"/>
</dbReference>
<comment type="caution">
    <text evidence="2">The sequence shown here is derived from an EMBL/GenBank/DDBJ whole genome shotgun (WGS) entry which is preliminary data.</text>
</comment>
<dbReference type="AlphaFoldDB" id="A0A5D4SHS1"/>
<dbReference type="SUPFAM" id="SSF55154">
    <property type="entry name" value="CYTH-like phosphatases"/>
    <property type="match status" value="1"/>
</dbReference>
<evidence type="ECO:0000313" key="2">
    <source>
        <dbReference type="EMBL" id="TYS62809.1"/>
    </source>
</evidence>
<organism evidence="2 3">
    <name type="scientific">Bacillus infantis</name>
    <dbReference type="NCBI Taxonomy" id="324767"/>
    <lineage>
        <taxon>Bacteria</taxon>
        <taxon>Bacillati</taxon>
        <taxon>Bacillota</taxon>
        <taxon>Bacilli</taxon>
        <taxon>Bacillales</taxon>
        <taxon>Bacillaceae</taxon>
        <taxon>Bacillus</taxon>
    </lineage>
</organism>
<protein>
    <submittedName>
        <fullName evidence="2">CYTH domain-containing protein</fullName>
    </submittedName>
</protein>
<dbReference type="SMART" id="SM01118">
    <property type="entry name" value="CYTH"/>
    <property type="match status" value="1"/>
</dbReference>
<accession>A0A5D4SHS1</accession>
<dbReference type="InterPro" id="IPR023577">
    <property type="entry name" value="CYTH_domain"/>
</dbReference>
<reference evidence="2 3" key="1">
    <citation type="submission" date="2019-08" db="EMBL/GenBank/DDBJ databases">
        <title>Bacillus genomes from the desert of Cuatro Cienegas, Coahuila.</title>
        <authorList>
            <person name="Olmedo-Alvarez G."/>
        </authorList>
    </citation>
    <scope>NUCLEOTIDE SEQUENCE [LARGE SCALE GENOMIC DNA]</scope>
    <source>
        <strain evidence="2 3">CH37_1T</strain>
    </source>
</reference>
<sequence>MSHSQHIEIEYKNMLEQHEFEKAAAFLQVKPADFFSQENHYFDTPDFKLKDKMSALRIRFKNGTYEMTLKQPADEGLLETNIELSQMEADACMQTGSIPDGLIKEALEIMKIPAAELEYFGSLSTRRAEKAYNGGLMVLDHSSYLNCEDYELEYEVSDSEKGKKEFILFLKLLNIPERKTENKIKRFYRQKLNMNTAE</sequence>
<dbReference type="GeneID" id="97348720"/>
<dbReference type="PIRSF" id="PIRSF012526">
    <property type="entry name" value="CYTH_UCP012526"/>
    <property type="match status" value="1"/>
</dbReference>
<dbReference type="PROSITE" id="PS51707">
    <property type="entry name" value="CYTH"/>
    <property type="match status" value="1"/>
</dbReference>
<proteinExistence type="predicted"/>
<name>A0A5D4SHS1_9BACI</name>